<dbReference type="Gene3D" id="3.40.50.2000">
    <property type="entry name" value="Glycogen Phosphorylase B"/>
    <property type="match status" value="1"/>
</dbReference>
<comment type="subcellular location">
    <subcellularLocation>
        <location evidence="1">Membrane</location>
        <topology evidence="1">Single-pass membrane protein</topology>
    </subcellularLocation>
</comment>
<dbReference type="PANTHER" id="PTHR48043">
    <property type="entry name" value="EG:EG0003.4 PROTEIN-RELATED"/>
    <property type="match status" value="1"/>
</dbReference>
<evidence type="ECO:0000256" key="9">
    <source>
        <dbReference type="ARBA" id="ARBA00023136"/>
    </source>
</evidence>
<feature type="signal peptide" evidence="11">
    <location>
        <begin position="1"/>
        <end position="20"/>
    </location>
</feature>
<dbReference type="EC" id="2.4.1.17" evidence="3"/>
<dbReference type="InterPro" id="IPR002213">
    <property type="entry name" value="UDP_glucos_trans"/>
</dbReference>
<evidence type="ECO:0000256" key="1">
    <source>
        <dbReference type="ARBA" id="ARBA00004167"/>
    </source>
</evidence>
<evidence type="ECO:0000256" key="7">
    <source>
        <dbReference type="ARBA" id="ARBA00022729"/>
    </source>
</evidence>
<dbReference type="AlphaFoldDB" id="A0A914E7C0"/>
<evidence type="ECO:0000313" key="12">
    <source>
        <dbReference type="Proteomes" id="UP000887540"/>
    </source>
</evidence>
<dbReference type="SUPFAM" id="SSF53756">
    <property type="entry name" value="UDP-Glycosyltransferase/glycogen phosphorylase"/>
    <property type="match status" value="1"/>
</dbReference>
<dbReference type="FunFam" id="3.40.50.2000:FF:000038">
    <property type="entry name" value="UDP-GlucuronosylTransferase"/>
    <property type="match status" value="1"/>
</dbReference>
<dbReference type="WBParaSite" id="ACRNAN_scaffold6199.g6622.t1">
    <property type="protein sequence ID" value="ACRNAN_scaffold6199.g6622.t1"/>
    <property type="gene ID" value="ACRNAN_scaffold6199.g6622"/>
</dbReference>
<comment type="similarity">
    <text evidence="2">Belongs to the UDP-glycosyltransferase family.</text>
</comment>
<evidence type="ECO:0000256" key="2">
    <source>
        <dbReference type="ARBA" id="ARBA00009995"/>
    </source>
</evidence>
<dbReference type="GO" id="GO:0016020">
    <property type="term" value="C:membrane"/>
    <property type="evidence" value="ECO:0007669"/>
    <property type="project" value="UniProtKB-SubCell"/>
</dbReference>
<evidence type="ECO:0000256" key="11">
    <source>
        <dbReference type="SAM" id="SignalP"/>
    </source>
</evidence>
<evidence type="ECO:0000256" key="6">
    <source>
        <dbReference type="ARBA" id="ARBA00022692"/>
    </source>
</evidence>
<keyword evidence="8" id="KW-1133">Transmembrane helix</keyword>
<accession>A0A914E7C0</accession>
<organism evidence="12 13">
    <name type="scientific">Acrobeloides nanus</name>
    <dbReference type="NCBI Taxonomy" id="290746"/>
    <lineage>
        <taxon>Eukaryota</taxon>
        <taxon>Metazoa</taxon>
        <taxon>Ecdysozoa</taxon>
        <taxon>Nematoda</taxon>
        <taxon>Chromadorea</taxon>
        <taxon>Rhabditida</taxon>
        <taxon>Tylenchina</taxon>
        <taxon>Cephalobomorpha</taxon>
        <taxon>Cephaloboidea</taxon>
        <taxon>Cephalobidae</taxon>
        <taxon>Acrobeloides</taxon>
    </lineage>
</organism>
<evidence type="ECO:0000256" key="5">
    <source>
        <dbReference type="ARBA" id="ARBA00022679"/>
    </source>
</evidence>
<name>A0A914E7C0_9BILA</name>
<keyword evidence="9" id="KW-0472">Membrane</keyword>
<feature type="chain" id="PRO_5037540288" description="glucuronosyltransferase" evidence="11">
    <location>
        <begin position="21"/>
        <end position="144"/>
    </location>
</feature>
<dbReference type="InterPro" id="IPR050271">
    <property type="entry name" value="UDP-glycosyltransferase"/>
</dbReference>
<keyword evidence="7 11" id="KW-0732">Signal</keyword>
<dbReference type="Pfam" id="PF00201">
    <property type="entry name" value="UDPGT"/>
    <property type="match status" value="1"/>
</dbReference>
<reference evidence="13" key="1">
    <citation type="submission" date="2022-11" db="UniProtKB">
        <authorList>
            <consortium name="WormBaseParasite"/>
        </authorList>
    </citation>
    <scope>IDENTIFICATION</scope>
</reference>
<dbReference type="GO" id="GO:0015020">
    <property type="term" value="F:glucuronosyltransferase activity"/>
    <property type="evidence" value="ECO:0007669"/>
    <property type="project" value="UniProtKB-EC"/>
</dbReference>
<keyword evidence="4" id="KW-0328">Glycosyltransferase</keyword>
<evidence type="ECO:0000256" key="8">
    <source>
        <dbReference type="ARBA" id="ARBA00022989"/>
    </source>
</evidence>
<sequence>MSKMLFKIILVLKNLMSWMPQEMKKNFLETFAKFHDVNFIWKYERDEDNIAEGYPNVFTFKWLPQTDLLEHPRLLAFISHGGMNSVTEGSSRGVPMVCIPLFAEQLRNANLLQYRGTAVVVEKKDLMNGKVLEAAIKEILINDK</sequence>
<dbReference type="CDD" id="cd03784">
    <property type="entry name" value="GT1_Gtf-like"/>
    <property type="match status" value="1"/>
</dbReference>
<protein>
    <recommendedName>
        <fullName evidence="3">glucuronosyltransferase</fullName>
        <ecNumber evidence="3">2.4.1.17</ecNumber>
    </recommendedName>
</protein>
<keyword evidence="12" id="KW-1185">Reference proteome</keyword>
<evidence type="ECO:0000256" key="4">
    <source>
        <dbReference type="ARBA" id="ARBA00022676"/>
    </source>
</evidence>
<keyword evidence="5" id="KW-0808">Transferase</keyword>
<keyword evidence="6" id="KW-0812">Transmembrane</keyword>
<evidence type="ECO:0000313" key="13">
    <source>
        <dbReference type="WBParaSite" id="ACRNAN_scaffold6199.g6622.t1"/>
    </source>
</evidence>
<proteinExistence type="inferred from homology"/>
<evidence type="ECO:0000256" key="3">
    <source>
        <dbReference type="ARBA" id="ARBA00012544"/>
    </source>
</evidence>
<evidence type="ECO:0000256" key="10">
    <source>
        <dbReference type="ARBA" id="ARBA00047475"/>
    </source>
</evidence>
<dbReference type="PANTHER" id="PTHR48043:SF23">
    <property type="entry name" value="UDP-GLUCURONOSYLTRANSFERASE"/>
    <property type="match status" value="1"/>
</dbReference>
<comment type="catalytic activity">
    <reaction evidence="10">
        <text>glucuronate acceptor + UDP-alpha-D-glucuronate = acceptor beta-D-glucuronoside + UDP + H(+)</text>
        <dbReference type="Rhea" id="RHEA:21032"/>
        <dbReference type="ChEBI" id="CHEBI:15378"/>
        <dbReference type="ChEBI" id="CHEBI:58052"/>
        <dbReference type="ChEBI" id="CHEBI:58223"/>
        <dbReference type="ChEBI" id="CHEBI:132367"/>
        <dbReference type="ChEBI" id="CHEBI:132368"/>
        <dbReference type="EC" id="2.4.1.17"/>
    </reaction>
</comment>
<dbReference type="Proteomes" id="UP000887540">
    <property type="component" value="Unplaced"/>
</dbReference>